<comment type="subcellular location">
    <subcellularLocation>
        <location evidence="1">Membrane</location>
        <topology evidence="1">Multi-pass membrane protein</topology>
    </subcellularLocation>
</comment>
<dbReference type="GO" id="GO:0005886">
    <property type="term" value="C:plasma membrane"/>
    <property type="evidence" value="ECO:0007669"/>
    <property type="project" value="TreeGrafter"/>
</dbReference>
<feature type="transmembrane region" description="Helical" evidence="8">
    <location>
        <begin position="745"/>
        <end position="773"/>
    </location>
</feature>
<dbReference type="GO" id="GO:0006817">
    <property type="term" value="P:phosphate ion transport"/>
    <property type="evidence" value="ECO:0007669"/>
    <property type="project" value="TreeGrafter"/>
</dbReference>
<feature type="transmembrane region" description="Helical" evidence="8">
    <location>
        <begin position="650"/>
        <end position="667"/>
    </location>
</feature>
<dbReference type="Pfam" id="PF03600">
    <property type="entry name" value="CitMHS"/>
    <property type="match status" value="1"/>
</dbReference>
<evidence type="ECO:0000313" key="11">
    <source>
        <dbReference type="Proteomes" id="UP001218218"/>
    </source>
</evidence>
<keyword evidence="2" id="KW-0813">Transport</keyword>
<feature type="transmembrane region" description="Helical" evidence="8">
    <location>
        <begin position="833"/>
        <end position="852"/>
    </location>
</feature>
<evidence type="ECO:0000256" key="2">
    <source>
        <dbReference type="ARBA" id="ARBA00022448"/>
    </source>
</evidence>
<dbReference type="InterPro" id="IPR004680">
    <property type="entry name" value="Cit_transptr-like_dom"/>
</dbReference>
<keyword evidence="3 8" id="KW-0812">Transmembrane</keyword>
<dbReference type="PANTHER" id="PTHR10283:SF92">
    <property type="entry name" value="LOW-AFFINITY PHOSPHATE TRANSPORTER PHO91"/>
    <property type="match status" value="1"/>
</dbReference>
<dbReference type="InterPro" id="IPR004331">
    <property type="entry name" value="SPX_dom"/>
</dbReference>
<feature type="compositionally biased region" description="Acidic residues" evidence="7">
    <location>
        <begin position="113"/>
        <end position="124"/>
    </location>
</feature>
<evidence type="ECO:0000313" key="10">
    <source>
        <dbReference type="EMBL" id="KAJ7318807.1"/>
    </source>
</evidence>
<evidence type="ECO:0000256" key="8">
    <source>
        <dbReference type="SAM" id="Phobius"/>
    </source>
</evidence>
<dbReference type="PROSITE" id="PS51382">
    <property type="entry name" value="SPX"/>
    <property type="match status" value="1"/>
</dbReference>
<keyword evidence="11" id="KW-1185">Reference proteome</keyword>
<dbReference type="CDD" id="cd14478">
    <property type="entry name" value="SPX_PHO87_PHO90_like"/>
    <property type="match status" value="1"/>
</dbReference>
<dbReference type="Proteomes" id="UP001218218">
    <property type="component" value="Unassembled WGS sequence"/>
</dbReference>
<feature type="coiled-coil region" evidence="6">
    <location>
        <begin position="76"/>
        <end position="103"/>
    </location>
</feature>
<keyword evidence="5 8" id="KW-0472">Membrane</keyword>
<accession>A0AAD6ZF76</accession>
<dbReference type="Pfam" id="PF03105">
    <property type="entry name" value="SPX"/>
    <property type="match status" value="1"/>
</dbReference>
<feature type="domain" description="SPX" evidence="9">
    <location>
        <begin position="1"/>
        <end position="275"/>
    </location>
</feature>
<dbReference type="EMBL" id="JARIHO010000056">
    <property type="protein sequence ID" value="KAJ7318807.1"/>
    <property type="molecule type" value="Genomic_DNA"/>
</dbReference>
<feature type="transmembrane region" description="Helical" evidence="8">
    <location>
        <begin position="556"/>
        <end position="576"/>
    </location>
</feature>
<dbReference type="GO" id="GO:0005315">
    <property type="term" value="F:phosphate transmembrane transporter activity"/>
    <property type="evidence" value="ECO:0007669"/>
    <property type="project" value="TreeGrafter"/>
</dbReference>
<dbReference type="CDD" id="cd01115">
    <property type="entry name" value="SLC13_permease"/>
    <property type="match status" value="1"/>
</dbReference>
<proteinExistence type="predicted"/>
<dbReference type="AlphaFoldDB" id="A0AAD6ZF76"/>
<feature type="region of interest" description="Disordered" evidence="7">
    <location>
        <begin position="103"/>
        <end position="189"/>
    </location>
</feature>
<evidence type="ECO:0000256" key="3">
    <source>
        <dbReference type="ARBA" id="ARBA00022692"/>
    </source>
</evidence>
<feature type="transmembrane region" description="Helical" evidence="8">
    <location>
        <begin position="596"/>
        <end position="618"/>
    </location>
</feature>
<evidence type="ECO:0000256" key="7">
    <source>
        <dbReference type="SAM" id="MobiDB-lite"/>
    </source>
</evidence>
<gene>
    <name evidence="10" type="ORF">DFH08DRAFT_891963</name>
</gene>
<evidence type="ECO:0000256" key="1">
    <source>
        <dbReference type="ARBA" id="ARBA00004141"/>
    </source>
</evidence>
<feature type="compositionally biased region" description="Polar residues" evidence="7">
    <location>
        <begin position="140"/>
        <end position="149"/>
    </location>
</feature>
<evidence type="ECO:0000256" key="4">
    <source>
        <dbReference type="ARBA" id="ARBA00022989"/>
    </source>
</evidence>
<protein>
    <submittedName>
        <fullName evidence="10">SPX domain-containing protein</fullName>
    </submittedName>
</protein>
<evidence type="ECO:0000259" key="9">
    <source>
        <dbReference type="PROSITE" id="PS51382"/>
    </source>
</evidence>
<feature type="transmembrane region" description="Helical" evidence="8">
    <location>
        <begin position="673"/>
        <end position="694"/>
    </location>
</feature>
<evidence type="ECO:0000256" key="5">
    <source>
        <dbReference type="ARBA" id="ARBA00023136"/>
    </source>
</evidence>
<comment type="caution">
    <text evidence="10">The sequence shown here is derived from an EMBL/GenBank/DDBJ whole genome shotgun (WGS) entry which is preliminary data.</text>
</comment>
<dbReference type="InterPro" id="IPR001898">
    <property type="entry name" value="SLC13A/DASS"/>
</dbReference>
<dbReference type="GO" id="GO:0006797">
    <property type="term" value="P:polyphosphate metabolic process"/>
    <property type="evidence" value="ECO:0007669"/>
    <property type="project" value="TreeGrafter"/>
</dbReference>
<keyword evidence="4 8" id="KW-1133">Transmembrane helix</keyword>
<sequence length="857" mass="94842">MKFSSSLKFNAVAEWWEEYIAYDTLKKYIYQLERTQHEQAAYRDIETNERTSLVDRGPNAESVFTPLLDRELKKICTFYEAQENELKGEVAELEELVRQQEETGMAGNHYLDEYDDEDDEDDDDSLSRSPQRRRRVSSSANRLSTSQTIPEDEAAHFRRFSVSSASSDGHPEREPSSPTATGPRGTLGKLANKLPLPNFMQSSITSSTSMPENVWTSKSDYAYDTRLLFKRRITTLYIAVTSLKSYVEVNYSGFRKILKKYDKVTEHELKDAYLHASVEPVAPFTPAARATLNALTTRLIDLYTKCVARGDRSVARQQLKLHQRENIAWERDTVWRQMIGRERRGGDVVGPGASLVRTDEDDDALGDVNLRPRRLELNLGFTRLRVTKKKVAALIAVGVFVWLLNTRMIDGPEEANRCYAVLMFCTLLWATEAIPLFVTSLMVPLLLVCFSVIRDDQGTSLSAPDATKFIFSVMFSPTIMLLIGGFTISSALSKTAIDRVLITRVLSLAGTRPSTVLLAFMGVSCFASMWISNVAAPTLCFTLIRPILRTLPPKSSFAPCLILAIALAANIGGQSSPISSPQNLIALQAMDPPVTWGQWFVVALPVSFISILLIWGLLLASYKPARAPDGGRDIEIKLIRPTRERFTLKQWWVTLVCLVTIALWCFAHEIKDYVGDMGVIAIIPIVAFFATGVLKKDDFEQFAWTIVFLAMGGIALGKGVTQSGLLEVLDVIIRDLLDGVSPYNVVLILSPVVLVISTFISHTIASVLLVPIAKEVGSNLPGNHANLLIFITGLICSTGMGMPVSGFPNQTAATQEDDLGVLYLNNVDFLKNGVPASIIATLVVATVGFLLMKAIGL</sequence>
<feature type="transmembrane region" description="Helical" evidence="8">
    <location>
        <begin position="421"/>
        <end position="448"/>
    </location>
</feature>
<evidence type="ECO:0000256" key="6">
    <source>
        <dbReference type="SAM" id="Coils"/>
    </source>
</evidence>
<dbReference type="PANTHER" id="PTHR10283">
    <property type="entry name" value="SOLUTE CARRIER FAMILY 13 MEMBER"/>
    <property type="match status" value="1"/>
</dbReference>
<name>A0AAD6ZF76_9AGAR</name>
<keyword evidence="6" id="KW-0175">Coiled coil</keyword>
<feature type="transmembrane region" description="Helical" evidence="8">
    <location>
        <begin position="516"/>
        <end position="544"/>
    </location>
</feature>
<feature type="transmembrane region" description="Helical" evidence="8">
    <location>
        <begin position="706"/>
        <end position="725"/>
    </location>
</feature>
<reference evidence="10" key="1">
    <citation type="submission" date="2023-03" db="EMBL/GenBank/DDBJ databases">
        <title>Massive genome expansion in bonnet fungi (Mycena s.s.) driven by repeated elements and novel gene families across ecological guilds.</title>
        <authorList>
            <consortium name="Lawrence Berkeley National Laboratory"/>
            <person name="Harder C.B."/>
            <person name="Miyauchi S."/>
            <person name="Viragh M."/>
            <person name="Kuo A."/>
            <person name="Thoen E."/>
            <person name="Andreopoulos B."/>
            <person name="Lu D."/>
            <person name="Skrede I."/>
            <person name="Drula E."/>
            <person name="Henrissat B."/>
            <person name="Morin E."/>
            <person name="Kohler A."/>
            <person name="Barry K."/>
            <person name="LaButti K."/>
            <person name="Morin E."/>
            <person name="Salamov A."/>
            <person name="Lipzen A."/>
            <person name="Mereny Z."/>
            <person name="Hegedus B."/>
            <person name="Baldrian P."/>
            <person name="Stursova M."/>
            <person name="Weitz H."/>
            <person name="Taylor A."/>
            <person name="Grigoriev I.V."/>
            <person name="Nagy L.G."/>
            <person name="Martin F."/>
            <person name="Kauserud H."/>
        </authorList>
    </citation>
    <scope>NUCLEOTIDE SEQUENCE</scope>
    <source>
        <strain evidence="10">CBHHK002</strain>
    </source>
</reference>
<feature type="transmembrane region" description="Helical" evidence="8">
    <location>
        <begin position="785"/>
        <end position="804"/>
    </location>
</feature>
<organism evidence="10 11">
    <name type="scientific">Mycena albidolilacea</name>
    <dbReference type="NCBI Taxonomy" id="1033008"/>
    <lineage>
        <taxon>Eukaryota</taxon>
        <taxon>Fungi</taxon>
        <taxon>Dikarya</taxon>
        <taxon>Basidiomycota</taxon>
        <taxon>Agaricomycotina</taxon>
        <taxon>Agaricomycetes</taxon>
        <taxon>Agaricomycetidae</taxon>
        <taxon>Agaricales</taxon>
        <taxon>Marasmiineae</taxon>
        <taxon>Mycenaceae</taxon>
        <taxon>Mycena</taxon>
    </lineage>
</organism>
<feature type="transmembrane region" description="Helical" evidence="8">
    <location>
        <begin position="469"/>
        <end position="492"/>
    </location>
</feature>
<feature type="transmembrane region" description="Helical" evidence="8">
    <location>
        <begin position="391"/>
        <end position="409"/>
    </location>
</feature>
<dbReference type="NCBIfam" id="TIGR00785">
    <property type="entry name" value="dass"/>
    <property type="match status" value="1"/>
</dbReference>